<comment type="subcellular location">
    <subcellularLocation>
        <location evidence="6">Cytoplasm</location>
    </subcellularLocation>
    <text evidence="6">May associate with membranes.</text>
</comment>
<comment type="caution">
    <text evidence="9">The sequence shown here is derived from an EMBL/GenBank/DDBJ whole genome shotgun (WGS) entry which is preliminary data.</text>
</comment>
<evidence type="ECO:0000256" key="6">
    <source>
        <dbReference type="HAMAP-Rule" id="MF_00900"/>
    </source>
</evidence>
<reference evidence="9" key="1">
    <citation type="submission" date="2020-10" db="EMBL/GenBank/DDBJ databases">
        <authorList>
            <person name="Gilroy R."/>
        </authorList>
    </citation>
    <scope>NUCLEOTIDE SEQUENCE</scope>
    <source>
        <strain evidence="9">ChiSxjej2B14-6234</strain>
    </source>
</reference>
<dbReference type="AlphaFoldDB" id="A0A9D1CQF3"/>
<dbReference type="GO" id="GO:0005737">
    <property type="term" value="C:cytoplasm"/>
    <property type="evidence" value="ECO:0007669"/>
    <property type="project" value="UniProtKB-SubCell"/>
</dbReference>
<dbReference type="InterPro" id="IPR032305">
    <property type="entry name" value="GTP-bd_M"/>
</dbReference>
<dbReference type="CDD" id="cd01878">
    <property type="entry name" value="HflX"/>
    <property type="match status" value="1"/>
</dbReference>
<dbReference type="GO" id="GO:0046872">
    <property type="term" value="F:metal ion binding"/>
    <property type="evidence" value="ECO:0007669"/>
    <property type="project" value="UniProtKB-KW"/>
</dbReference>
<proteinExistence type="inferred from homology"/>
<keyword evidence="2" id="KW-0479">Metal-binding</keyword>
<keyword evidence="5 6" id="KW-0342">GTP-binding</keyword>
<organism evidence="9 10">
    <name type="scientific">Candidatus Onthenecus intestinigallinarum</name>
    <dbReference type="NCBI Taxonomy" id="2840875"/>
    <lineage>
        <taxon>Bacteria</taxon>
        <taxon>Bacillati</taxon>
        <taxon>Bacillota</taxon>
        <taxon>Clostridia</taxon>
        <taxon>Eubacteriales</taxon>
        <taxon>Candidatus Onthenecus</taxon>
    </lineage>
</organism>
<keyword evidence="1 6" id="KW-0963">Cytoplasm</keyword>
<dbReference type="Pfam" id="PF16360">
    <property type="entry name" value="GTP-bdg_M"/>
    <property type="match status" value="1"/>
</dbReference>
<evidence type="ECO:0000313" key="9">
    <source>
        <dbReference type="EMBL" id="HIQ71615.1"/>
    </source>
</evidence>
<accession>A0A9D1CQF3</accession>
<dbReference type="PROSITE" id="PS51705">
    <property type="entry name" value="G_HFLX"/>
    <property type="match status" value="1"/>
</dbReference>
<gene>
    <name evidence="6 9" type="primary">hflX</name>
    <name evidence="9" type="ORF">IAB73_05335</name>
</gene>
<comment type="subunit">
    <text evidence="6">Monomer. Associates with the 50S ribosomal subunit.</text>
</comment>
<dbReference type="SUPFAM" id="SSF52540">
    <property type="entry name" value="P-loop containing nucleoside triphosphate hydrolases"/>
    <property type="match status" value="1"/>
</dbReference>
<evidence type="ECO:0000256" key="1">
    <source>
        <dbReference type="ARBA" id="ARBA00022490"/>
    </source>
</evidence>
<evidence type="ECO:0000256" key="5">
    <source>
        <dbReference type="ARBA" id="ARBA00023134"/>
    </source>
</evidence>
<dbReference type="InterPro" id="IPR006073">
    <property type="entry name" value="GTP-bd"/>
</dbReference>
<dbReference type="InterPro" id="IPR016496">
    <property type="entry name" value="GTPase_HflX"/>
</dbReference>
<dbReference type="GO" id="GO:0005525">
    <property type="term" value="F:GTP binding"/>
    <property type="evidence" value="ECO:0007669"/>
    <property type="project" value="UniProtKB-UniRule"/>
</dbReference>
<dbReference type="InterPro" id="IPR025121">
    <property type="entry name" value="GTPase_HflX_N"/>
</dbReference>
<feature type="domain" description="Hflx-type G" evidence="8">
    <location>
        <begin position="371"/>
        <end position="530"/>
    </location>
</feature>
<evidence type="ECO:0000256" key="7">
    <source>
        <dbReference type="SAM" id="Coils"/>
    </source>
</evidence>
<comment type="function">
    <text evidence="6">GTPase that associates with the 50S ribosomal subunit and may have a role during protein synthesis or ribosome biogenesis.</text>
</comment>
<dbReference type="InterPro" id="IPR030394">
    <property type="entry name" value="G_HFLX_dom"/>
</dbReference>
<comment type="similarity">
    <text evidence="6">Belongs to the TRAFAC class OBG-HflX-like GTPase superfamily. HflX GTPase family.</text>
</comment>
<dbReference type="Pfam" id="PF13167">
    <property type="entry name" value="GTP-bdg_N"/>
    <property type="match status" value="1"/>
</dbReference>
<dbReference type="InterPro" id="IPR027417">
    <property type="entry name" value="P-loop_NTPase"/>
</dbReference>
<sequence>MFLLYGNTQGIRDSLLAEIETLYETPIEEGEFAPVDLLERLARYTCLINREISVYISRSGEVLDVTIGGLESVPLKDMHLRRNARRLSMIRCIHTHPGGDARLSDVDISSLRTLRFDAMAAVGARDGKPTGVQAAFLGECKAGVPQEEVTDVVGAYRIPQRAWMEEILRSDARVLQGEPAPEAGGPERAYLVGLDSEASLQELARLAETAGAKVVGSVLQRRARAEGATYVGSGKAEEIALDCQALDVDLAIFDDELTGAQTRNLENILGVKVVDRTALILDIFAQRAQSREGRLQVELAQMNYQLPRLIGHGLSMSRLGGGIGTRGPGETRLEVDRRRIRKRMTDLRREIDDLRAQRSVRRARRERNAVPVVALVGYTNAGKSTLLNRLTEAGVMAEDKLFATLDPVTRSVRAPQGGEFLLVDTVGFISKLPHALVDAFRSTLEEAALADLLVVVSDASSEQVYAQRDVVRDVLASLGAQDKPVIDALNKADAARQLPDIPGGIPISAKRGDGVDALLEAISAQLLRLQRPVWLMVPYARTTELSRLHDENRVLEERYEAEGTRVRALVDDETLARLVRALGPDAVCEGVESAQTGTETEC</sequence>
<evidence type="ECO:0000256" key="3">
    <source>
        <dbReference type="ARBA" id="ARBA00022741"/>
    </source>
</evidence>
<protein>
    <recommendedName>
        <fullName evidence="6">GTPase HflX</fullName>
    </recommendedName>
    <alternativeName>
        <fullName evidence="6">GTP-binding protein HflX</fullName>
    </alternativeName>
</protein>
<dbReference type="PANTHER" id="PTHR10229:SF0">
    <property type="entry name" value="GTP-BINDING PROTEIN 6-RELATED"/>
    <property type="match status" value="1"/>
</dbReference>
<dbReference type="Gene3D" id="3.40.50.300">
    <property type="entry name" value="P-loop containing nucleotide triphosphate hydrolases"/>
    <property type="match status" value="1"/>
</dbReference>
<dbReference type="GO" id="GO:0003924">
    <property type="term" value="F:GTPase activity"/>
    <property type="evidence" value="ECO:0007669"/>
    <property type="project" value="UniProtKB-UniRule"/>
</dbReference>
<keyword evidence="7" id="KW-0175">Coiled coil</keyword>
<dbReference type="Proteomes" id="UP000886887">
    <property type="component" value="Unassembled WGS sequence"/>
</dbReference>
<name>A0A9D1CQF3_9FIRM</name>
<keyword evidence="3 6" id="KW-0547">Nucleotide-binding</keyword>
<evidence type="ECO:0000256" key="4">
    <source>
        <dbReference type="ARBA" id="ARBA00022842"/>
    </source>
</evidence>
<dbReference type="HAMAP" id="MF_00900">
    <property type="entry name" value="GTPase_HflX"/>
    <property type="match status" value="1"/>
</dbReference>
<dbReference type="Pfam" id="PF01926">
    <property type="entry name" value="MMR_HSR1"/>
    <property type="match status" value="1"/>
</dbReference>
<evidence type="ECO:0000259" key="8">
    <source>
        <dbReference type="PROSITE" id="PS51705"/>
    </source>
</evidence>
<keyword evidence="4" id="KW-0460">Magnesium</keyword>
<evidence type="ECO:0000256" key="2">
    <source>
        <dbReference type="ARBA" id="ARBA00022723"/>
    </source>
</evidence>
<dbReference type="FunFam" id="3.40.50.11060:FF:000001">
    <property type="entry name" value="GTPase HflX"/>
    <property type="match status" value="1"/>
</dbReference>
<dbReference type="Gene3D" id="3.40.50.11060">
    <property type="entry name" value="GTPase HflX, N-terminal domain"/>
    <property type="match status" value="1"/>
</dbReference>
<dbReference type="GO" id="GO:0043022">
    <property type="term" value="F:ribosome binding"/>
    <property type="evidence" value="ECO:0007669"/>
    <property type="project" value="TreeGrafter"/>
</dbReference>
<dbReference type="PANTHER" id="PTHR10229">
    <property type="entry name" value="GTP-BINDING PROTEIN HFLX"/>
    <property type="match status" value="1"/>
</dbReference>
<dbReference type="Gene3D" id="6.10.250.2860">
    <property type="match status" value="1"/>
</dbReference>
<dbReference type="NCBIfam" id="TIGR03156">
    <property type="entry name" value="GTP_HflX"/>
    <property type="match status" value="1"/>
</dbReference>
<feature type="coiled-coil region" evidence="7">
    <location>
        <begin position="330"/>
        <end position="357"/>
    </location>
</feature>
<dbReference type="InterPro" id="IPR042108">
    <property type="entry name" value="GTPase_HflX_N_sf"/>
</dbReference>
<evidence type="ECO:0000313" key="10">
    <source>
        <dbReference type="Proteomes" id="UP000886887"/>
    </source>
</evidence>
<dbReference type="EMBL" id="DVFJ01000015">
    <property type="protein sequence ID" value="HIQ71615.1"/>
    <property type="molecule type" value="Genomic_DNA"/>
</dbReference>
<reference evidence="9" key="2">
    <citation type="journal article" date="2021" name="PeerJ">
        <title>Extensive microbial diversity within the chicken gut microbiome revealed by metagenomics and culture.</title>
        <authorList>
            <person name="Gilroy R."/>
            <person name="Ravi A."/>
            <person name="Getino M."/>
            <person name="Pursley I."/>
            <person name="Horton D.L."/>
            <person name="Alikhan N.F."/>
            <person name="Baker D."/>
            <person name="Gharbi K."/>
            <person name="Hall N."/>
            <person name="Watson M."/>
            <person name="Adriaenssens E.M."/>
            <person name="Foster-Nyarko E."/>
            <person name="Jarju S."/>
            <person name="Secka A."/>
            <person name="Antonio M."/>
            <person name="Oren A."/>
            <person name="Chaudhuri R.R."/>
            <person name="La Ragione R."/>
            <person name="Hildebrand F."/>
            <person name="Pallen M.J."/>
        </authorList>
    </citation>
    <scope>NUCLEOTIDE SEQUENCE</scope>
    <source>
        <strain evidence="9">ChiSxjej2B14-6234</strain>
    </source>
</reference>